<feature type="region of interest" description="Disordered" evidence="1">
    <location>
        <begin position="55"/>
        <end position="76"/>
    </location>
</feature>
<reference evidence="2" key="1">
    <citation type="submission" date="2020-06" db="EMBL/GenBank/DDBJ databases">
        <authorList>
            <consortium name="Plant Systems Biology data submission"/>
        </authorList>
    </citation>
    <scope>NUCLEOTIDE SEQUENCE</scope>
    <source>
        <strain evidence="2">D6</strain>
    </source>
</reference>
<evidence type="ECO:0008006" key="4">
    <source>
        <dbReference type="Google" id="ProtNLM"/>
    </source>
</evidence>
<organism evidence="2 3">
    <name type="scientific">Seminavis robusta</name>
    <dbReference type="NCBI Taxonomy" id="568900"/>
    <lineage>
        <taxon>Eukaryota</taxon>
        <taxon>Sar</taxon>
        <taxon>Stramenopiles</taxon>
        <taxon>Ochrophyta</taxon>
        <taxon>Bacillariophyta</taxon>
        <taxon>Bacillariophyceae</taxon>
        <taxon>Bacillariophycidae</taxon>
        <taxon>Naviculales</taxon>
        <taxon>Naviculaceae</taxon>
        <taxon>Seminavis</taxon>
    </lineage>
</organism>
<evidence type="ECO:0000313" key="3">
    <source>
        <dbReference type="Proteomes" id="UP001153069"/>
    </source>
</evidence>
<feature type="region of interest" description="Disordered" evidence="1">
    <location>
        <begin position="1"/>
        <end position="42"/>
    </location>
</feature>
<dbReference type="InterPro" id="IPR007062">
    <property type="entry name" value="PPI-2"/>
</dbReference>
<dbReference type="Pfam" id="PF04979">
    <property type="entry name" value="IPP-2"/>
    <property type="match status" value="1"/>
</dbReference>
<evidence type="ECO:0000313" key="2">
    <source>
        <dbReference type="EMBL" id="CAB9528815.1"/>
    </source>
</evidence>
<dbReference type="AlphaFoldDB" id="A0A9N8F1U1"/>
<comment type="caution">
    <text evidence="2">The sequence shown here is derived from an EMBL/GenBank/DDBJ whole genome shotgun (WGS) entry which is preliminary data.</text>
</comment>
<protein>
    <recommendedName>
        <fullName evidence="4">Protein phosphatase inhibitor 2</fullName>
    </recommendedName>
</protein>
<sequence length="76" mass="8834">RLDSVAAVQDAFPSSPSSHGGDPPDEDDDRQKEMRKLEFREHRKRHYNEMELVRQFRQEHPDGVDIGADADDEEEN</sequence>
<proteinExistence type="predicted"/>
<dbReference type="OrthoDB" id="551302at2759"/>
<dbReference type="GO" id="GO:0009966">
    <property type="term" value="P:regulation of signal transduction"/>
    <property type="evidence" value="ECO:0007669"/>
    <property type="project" value="InterPro"/>
</dbReference>
<dbReference type="GO" id="GO:0004864">
    <property type="term" value="F:protein phosphatase inhibitor activity"/>
    <property type="evidence" value="ECO:0007669"/>
    <property type="project" value="InterPro"/>
</dbReference>
<feature type="non-terminal residue" evidence="2">
    <location>
        <position position="1"/>
    </location>
</feature>
<evidence type="ECO:0000256" key="1">
    <source>
        <dbReference type="SAM" id="MobiDB-lite"/>
    </source>
</evidence>
<keyword evidence="3" id="KW-1185">Reference proteome</keyword>
<dbReference type="EMBL" id="CAICTM010002327">
    <property type="protein sequence ID" value="CAB9528815.1"/>
    <property type="molecule type" value="Genomic_DNA"/>
</dbReference>
<dbReference type="Proteomes" id="UP001153069">
    <property type="component" value="Unassembled WGS sequence"/>
</dbReference>
<accession>A0A9N8F1U1</accession>
<name>A0A9N8F1U1_9STRA</name>
<gene>
    <name evidence="2" type="ORF">SEMRO_2329_G323490.1</name>
</gene>
<feature type="compositionally biased region" description="Basic and acidic residues" evidence="1">
    <location>
        <begin position="29"/>
        <end position="42"/>
    </location>
</feature>